<dbReference type="InterPro" id="IPR003781">
    <property type="entry name" value="CoA-bd"/>
</dbReference>
<evidence type="ECO:0000256" key="1">
    <source>
        <dbReference type="ARBA" id="ARBA00022490"/>
    </source>
</evidence>
<evidence type="ECO:0000256" key="6">
    <source>
        <dbReference type="ARBA" id="ARBA00023163"/>
    </source>
</evidence>
<comment type="function">
    <text evidence="7">Modulates transcription in response to changes in cellular NADH/NAD(+) redox state.</text>
</comment>
<feature type="binding site" evidence="7">
    <location>
        <begin position="109"/>
        <end position="114"/>
    </location>
    <ligand>
        <name>NAD(+)</name>
        <dbReference type="ChEBI" id="CHEBI:57540"/>
    </ligand>
</feature>
<dbReference type="GO" id="GO:0003700">
    <property type="term" value="F:DNA-binding transcription factor activity"/>
    <property type="evidence" value="ECO:0007669"/>
    <property type="project" value="UniProtKB-UniRule"/>
</dbReference>
<evidence type="ECO:0000256" key="5">
    <source>
        <dbReference type="ARBA" id="ARBA00023125"/>
    </source>
</evidence>
<dbReference type="NCBIfam" id="NF003993">
    <property type="entry name" value="PRK05472.2-2"/>
    <property type="match status" value="1"/>
</dbReference>
<dbReference type="GO" id="GO:0003677">
    <property type="term" value="F:DNA binding"/>
    <property type="evidence" value="ECO:0007669"/>
    <property type="project" value="UniProtKB-UniRule"/>
</dbReference>
<keyword evidence="5 7" id="KW-0238">DNA-binding</keyword>
<evidence type="ECO:0000256" key="8">
    <source>
        <dbReference type="SAM" id="MobiDB-lite"/>
    </source>
</evidence>
<comment type="subunit">
    <text evidence="7">Homodimer.</text>
</comment>
<dbReference type="SUPFAM" id="SSF51735">
    <property type="entry name" value="NAD(P)-binding Rossmann-fold domains"/>
    <property type="match status" value="1"/>
</dbReference>
<gene>
    <name evidence="7" type="primary">rex</name>
    <name evidence="10" type="ORF">KGA66_18540</name>
</gene>
<comment type="subcellular location">
    <subcellularLocation>
        <location evidence="7">Cytoplasm</location>
    </subcellularLocation>
</comment>
<dbReference type="GO" id="GO:0005737">
    <property type="term" value="C:cytoplasm"/>
    <property type="evidence" value="ECO:0007669"/>
    <property type="project" value="UniProtKB-SubCell"/>
</dbReference>
<evidence type="ECO:0000256" key="7">
    <source>
        <dbReference type="HAMAP-Rule" id="MF_01131"/>
    </source>
</evidence>
<dbReference type="NCBIfam" id="NF003995">
    <property type="entry name" value="PRK05472.2-4"/>
    <property type="match status" value="1"/>
</dbReference>
<sequence length="297" mass="31258">MATLRTQGPPGRGGEGSTGRAASAIPEATVARLPVYLRALRALAERGTATASSEELAAIAGVNSAKLRKDLSYLGSYGTRGVGYDVEYLVYQISRELGLSQDWPVAIIGIGNLGHALANYGGFVSRGFRIAALLDADPRLSGNRVAGLVIRHIDELDEAIAENGISIAVIAVPPDAAQDVANRLVAAGITSILNFAPAVVTVPDGVSLRKVDLSVELQILAFHEQRKIANRAAPGALRTARTVRRLREDPVNPGEFDDASVSTAYAGATSLPAADCVADTTPIPRYSYDEFDEVRPA</sequence>
<evidence type="ECO:0000256" key="2">
    <source>
        <dbReference type="ARBA" id="ARBA00022491"/>
    </source>
</evidence>
<dbReference type="NCBIfam" id="NF003996">
    <property type="entry name" value="PRK05472.2-5"/>
    <property type="match status" value="1"/>
</dbReference>
<dbReference type="InterPro" id="IPR022876">
    <property type="entry name" value="Tscrpt_rep_Rex"/>
</dbReference>
<dbReference type="InterPro" id="IPR036390">
    <property type="entry name" value="WH_DNA-bd_sf"/>
</dbReference>
<evidence type="ECO:0000313" key="11">
    <source>
        <dbReference type="Proteomes" id="UP000677913"/>
    </source>
</evidence>
<evidence type="ECO:0000313" key="10">
    <source>
        <dbReference type="EMBL" id="MBS2965062.1"/>
    </source>
</evidence>
<accession>A0A8J8BCF7</accession>
<protein>
    <recommendedName>
        <fullName evidence="7">Redox-sensing transcriptional repressor Rex</fullName>
    </recommendedName>
</protein>
<dbReference type="GO" id="GO:0051775">
    <property type="term" value="P:response to redox state"/>
    <property type="evidence" value="ECO:0007669"/>
    <property type="project" value="InterPro"/>
</dbReference>
<dbReference type="InterPro" id="IPR036291">
    <property type="entry name" value="NAD(P)-bd_dom_sf"/>
</dbReference>
<dbReference type="Proteomes" id="UP000677913">
    <property type="component" value="Unassembled WGS sequence"/>
</dbReference>
<comment type="similarity">
    <text evidence="7">Belongs to the transcriptional regulatory Rex family.</text>
</comment>
<dbReference type="PANTHER" id="PTHR35786:SF1">
    <property type="entry name" value="REDOX-SENSING TRANSCRIPTIONAL REPRESSOR REX 1"/>
    <property type="match status" value="1"/>
</dbReference>
<dbReference type="NCBIfam" id="NF003989">
    <property type="entry name" value="PRK05472.1-3"/>
    <property type="match status" value="1"/>
</dbReference>
<dbReference type="AlphaFoldDB" id="A0A8J8BCF7"/>
<dbReference type="SMART" id="SM00881">
    <property type="entry name" value="CoA_binding"/>
    <property type="match status" value="1"/>
</dbReference>
<keyword evidence="1 7" id="KW-0963">Cytoplasm</keyword>
<keyword evidence="2 7" id="KW-0678">Repressor</keyword>
<dbReference type="InterPro" id="IPR009718">
    <property type="entry name" value="Rex_DNA-bd_C_dom"/>
</dbReference>
<keyword evidence="11" id="KW-1185">Reference proteome</keyword>
<dbReference type="HAMAP" id="MF_01131">
    <property type="entry name" value="Rex"/>
    <property type="match status" value="1"/>
</dbReference>
<dbReference type="NCBIfam" id="NF003994">
    <property type="entry name" value="PRK05472.2-3"/>
    <property type="match status" value="1"/>
</dbReference>
<dbReference type="NCBIfam" id="NF003992">
    <property type="entry name" value="PRK05472.2-1"/>
    <property type="match status" value="1"/>
</dbReference>
<keyword evidence="6 7" id="KW-0804">Transcription</keyword>
<feature type="region of interest" description="Disordered" evidence="8">
    <location>
        <begin position="1"/>
        <end position="22"/>
    </location>
</feature>
<dbReference type="Gene3D" id="1.10.10.10">
    <property type="entry name" value="Winged helix-like DNA-binding domain superfamily/Winged helix DNA-binding domain"/>
    <property type="match status" value="1"/>
</dbReference>
<name>A0A8J8BCF7_9ACTN</name>
<dbReference type="EMBL" id="JAGSXH010000068">
    <property type="protein sequence ID" value="MBS2965062.1"/>
    <property type="molecule type" value="Genomic_DNA"/>
</dbReference>
<comment type="caution">
    <text evidence="10">The sequence shown here is derived from an EMBL/GenBank/DDBJ whole genome shotgun (WGS) entry which is preliminary data.</text>
</comment>
<organism evidence="10 11">
    <name type="scientific">Actinocrinis puniceicyclus</name>
    <dbReference type="NCBI Taxonomy" id="977794"/>
    <lineage>
        <taxon>Bacteria</taxon>
        <taxon>Bacillati</taxon>
        <taxon>Actinomycetota</taxon>
        <taxon>Actinomycetes</taxon>
        <taxon>Catenulisporales</taxon>
        <taxon>Actinospicaceae</taxon>
        <taxon>Actinocrinis</taxon>
    </lineage>
</organism>
<dbReference type="SUPFAM" id="SSF46785">
    <property type="entry name" value="Winged helix' DNA-binding domain"/>
    <property type="match status" value="1"/>
</dbReference>
<feature type="DNA-binding region" description="H-T-H motif" evidence="7">
    <location>
        <begin position="35"/>
        <end position="74"/>
    </location>
</feature>
<dbReference type="Pfam" id="PF02629">
    <property type="entry name" value="CoA_binding"/>
    <property type="match status" value="1"/>
</dbReference>
<dbReference type="RefSeq" id="WP_211469420.1">
    <property type="nucleotide sequence ID" value="NZ_JAGSXH010000068.1"/>
</dbReference>
<reference evidence="10" key="1">
    <citation type="submission" date="2021-04" db="EMBL/GenBank/DDBJ databases">
        <title>Genome based classification of Actinospica acidithermotolerans sp. nov., an actinobacterium isolated from an Indonesian hot spring.</title>
        <authorList>
            <person name="Kusuma A.B."/>
            <person name="Putra K.E."/>
            <person name="Nafisah S."/>
            <person name="Loh J."/>
            <person name="Nouioui I."/>
            <person name="Goodfellow M."/>
        </authorList>
    </citation>
    <scope>NUCLEOTIDE SEQUENCE</scope>
    <source>
        <strain evidence="10">DSM 45618</strain>
    </source>
</reference>
<dbReference type="Gene3D" id="3.40.50.720">
    <property type="entry name" value="NAD(P)-binding Rossmann-like Domain"/>
    <property type="match status" value="1"/>
</dbReference>
<dbReference type="GO" id="GO:0045892">
    <property type="term" value="P:negative regulation of DNA-templated transcription"/>
    <property type="evidence" value="ECO:0007669"/>
    <property type="project" value="InterPro"/>
</dbReference>
<dbReference type="InterPro" id="IPR058236">
    <property type="entry name" value="Rex_actinobacterial-type"/>
</dbReference>
<evidence type="ECO:0000256" key="3">
    <source>
        <dbReference type="ARBA" id="ARBA00023015"/>
    </source>
</evidence>
<proteinExistence type="inferred from homology"/>
<keyword evidence="3 7" id="KW-0805">Transcription regulation</keyword>
<evidence type="ECO:0000259" key="9">
    <source>
        <dbReference type="SMART" id="SM00881"/>
    </source>
</evidence>
<evidence type="ECO:0000256" key="4">
    <source>
        <dbReference type="ARBA" id="ARBA00023027"/>
    </source>
</evidence>
<dbReference type="InterPro" id="IPR036388">
    <property type="entry name" value="WH-like_DNA-bd_sf"/>
</dbReference>
<feature type="domain" description="CoA-binding" evidence="9">
    <location>
        <begin position="98"/>
        <end position="199"/>
    </location>
</feature>
<dbReference type="PANTHER" id="PTHR35786">
    <property type="entry name" value="REDOX-SENSING TRANSCRIPTIONAL REPRESSOR REX"/>
    <property type="match status" value="1"/>
</dbReference>
<dbReference type="Pfam" id="PF06971">
    <property type="entry name" value="Put_DNA-bind_N"/>
    <property type="match status" value="1"/>
</dbReference>
<keyword evidence="4 7" id="KW-0520">NAD</keyword>